<dbReference type="AlphaFoldDB" id="A0A1C3JJY5"/>
<dbReference type="EMBL" id="FLQZ01000133">
    <property type="protein sequence ID" value="SBT15491.1"/>
    <property type="molecule type" value="Genomic_DNA"/>
</dbReference>
<accession>A0A1C3JJY5</accession>
<reference evidence="3" key="1">
    <citation type="submission" date="2016-06" db="EMBL/GenBank/DDBJ databases">
        <authorList>
            <person name="Rodrigo-Torres L."/>
            <person name="Arahal D.R."/>
        </authorList>
    </citation>
    <scope>NUCLEOTIDE SEQUENCE [LARGE SCALE GENOMIC DNA]</scope>
    <source>
        <strain evidence="3">CECT 7224</strain>
    </source>
</reference>
<evidence type="ECO:0000313" key="2">
    <source>
        <dbReference type="EMBL" id="SBT15491.1"/>
    </source>
</evidence>
<dbReference type="Proteomes" id="UP000092819">
    <property type="component" value="Unassembled WGS sequence"/>
</dbReference>
<dbReference type="RefSeq" id="WP_065677661.1">
    <property type="nucleotide sequence ID" value="NZ_AP025464.1"/>
</dbReference>
<gene>
    <name evidence="2" type="ORF">VCE7224_04280</name>
</gene>
<keyword evidence="1" id="KW-1133">Transmembrane helix</keyword>
<evidence type="ECO:0000313" key="3">
    <source>
        <dbReference type="Proteomes" id="UP000092819"/>
    </source>
</evidence>
<keyword evidence="3" id="KW-1185">Reference proteome</keyword>
<organism evidence="2 3">
    <name type="scientific">Vibrio celticus</name>
    <dbReference type="NCBI Taxonomy" id="446372"/>
    <lineage>
        <taxon>Bacteria</taxon>
        <taxon>Pseudomonadati</taxon>
        <taxon>Pseudomonadota</taxon>
        <taxon>Gammaproteobacteria</taxon>
        <taxon>Vibrionales</taxon>
        <taxon>Vibrionaceae</taxon>
        <taxon>Vibrio</taxon>
    </lineage>
</organism>
<feature type="transmembrane region" description="Helical" evidence="1">
    <location>
        <begin position="12"/>
        <end position="32"/>
    </location>
</feature>
<proteinExistence type="predicted"/>
<keyword evidence="1" id="KW-0812">Transmembrane</keyword>
<name>A0A1C3JJY5_9VIBR</name>
<protein>
    <submittedName>
        <fullName evidence="2">Uncharacterized protein</fullName>
    </submittedName>
</protein>
<sequence length="169" mass="18860">MSPEEIELYKDAIKIGVPAIVGLLAGLVPYLIEGNKVSTQRMIEKDKSKRELVLSFSDALSQYIGSSSAYISYLLSKEFNRGEEWDKSVSESAKKMLDNEVDRTRAKALSGIIGDTEVIDSILEYDKCVTNVIALLAHPKRPDKTEKEAVLNRMKDSEKVLLHSLSKLL</sequence>
<keyword evidence="1" id="KW-0472">Membrane</keyword>
<evidence type="ECO:0000256" key="1">
    <source>
        <dbReference type="SAM" id="Phobius"/>
    </source>
</evidence>